<dbReference type="Gene3D" id="1.20.1250.20">
    <property type="entry name" value="MFS general substrate transporter like domains"/>
    <property type="match status" value="1"/>
</dbReference>
<organism evidence="7 8">
    <name type="scientific">Cellulomonas fimi (strain ATCC 484 / DSM 20113 / JCM 1341 / CCUG 24087 / LMG 16345 / NBRC 15513 / NCIMB 8980 / NCTC 7547 / NRS-133)</name>
    <dbReference type="NCBI Taxonomy" id="590998"/>
    <lineage>
        <taxon>Bacteria</taxon>
        <taxon>Bacillati</taxon>
        <taxon>Actinomycetota</taxon>
        <taxon>Actinomycetes</taxon>
        <taxon>Micrococcales</taxon>
        <taxon>Cellulomonadaceae</taxon>
        <taxon>Cellulomonas</taxon>
    </lineage>
</organism>
<dbReference type="GO" id="GO:0005886">
    <property type="term" value="C:plasma membrane"/>
    <property type="evidence" value="ECO:0007669"/>
    <property type="project" value="UniProtKB-SubCell"/>
</dbReference>
<feature type="transmembrane region" description="Helical" evidence="6">
    <location>
        <begin position="276"/>
        <end position="298"/>
    </location>
</feature>
<feature type="transmembrane region" description="Helical" evidence="6">
    <location>
        <begin position="50"/>
        <end position="71"/>
    </location>
</feature>
<feature type="transmembrane region" description="Helical" evidence="6">
    <location>
        <begin position="398"/>
        <end position="419"/>
    </location>
</feature>
<dbReference type="InterPro" id="IPR011701">
    <property type="entry name" value="MFS"/>
</dbReference>
<feature type="transmembrane region" description="Helical" evidence="6">
    <location>
        <begin position="247"/>
        <end position="270"/>
    </location>
</feature>
<feature type="transmembrane region" description="Helical" evidence="6">
    <location>
        <begin position="178"/>
        <end position="197"/>
    </location>
</feature>
<feature type="transmembrane region" description="Helical" evidence="6">
    <location>
        <begin position="109"/>
        <end position="127"/>
    </location>
</feature>
<dbReference type="eggNOG" id="COG2271">
    <property type="taxonomic scope" value="Bacteria"/>
</dbReference>
<feature type="transmembrane region" description="Helical" evidence="6">
    <location>
        <begin position="310"/>
        <end position="328"/>
    </location>
</feature>
<comment type="subcellular location">
    <subcellularLocation>
        <location evidence="1">Cell membrane</location>
        <topology evidence="1">Multi-pass membrane protein</topology>
    </subcellularLocation>
</comment>
<dbReference type="PANTHER" id="PTHR23513:SF11">
    <property type="entry name" value="STAPHYLOFERRIN A TRANSPORTER"/>
    <property type="match status" value="1"/>
</dbReference>
<evidence type="ECO:0000313" key="7">
    <source>
        <dbReference type="EMBL" id="AEE46736.1"/>
    </source>
</evidence>
<feature type="transmembrane region" description="Helical" evidence="6">
    <location>
        <begin position="334"/>
        <end position="357"/>
    </location>
</feature>
<evidence type="ECO:0000256" key="5">
    <source>
        <dbReference type="ARBA" id="ARBA00023136"/>
    </source>
</evidence>
<protein>
    <submittedName>
        <fullName evidence="7">Major facilitator superfamily MFS_1</fullName>
    </submittedName>
</protein>
<evidence type="ECO:0000256" key="2">
    <source>
        <dbReference type="ARBA" id="ARBA00022475"/>
    </source>
</evidence>
<dbReference type="CDD" id="cd06173">
    <property type="entry name" value="MFS_MefA_like"/>
    <property type="match status" value="1"/>
</dbReference>
<gene>
    <name evidence="7" type="ordered locus">Celf_2611</name>
</gene>
<dbReference type="RefSeq" id="WP_013771762.1">
    <property type="nucleotide sequence ID" value="NC_015514.1"/>
</dbReference>
<feature type="transmembrane region" description="Helical" evidence="6">
    <location>
        <begin position="369"/>
        <end position="392"/>
    </location>
</feature>
<evidence type="ECO:0000256" key="4">
    <source>
        <dbReference type="ARBA" id="ARBA00022989"/>
    </source>
</evidence>
<dbReference type="Proteomes" id="UP000008460">
    <property type="component" value="Chromosome"/>
</dbReference>
<accession>F4H606</accession>
<keyword evidence="5 6" id="KW-0472">Membrane</keyword>
<keyword evidence="4 6" id="KW-1133">Transmembrane helix</keyword>
<keyword evidence="3 6" id="KW-0812">Transmembrane</keyword>
<dbReference type="AlphaFoldDB" id="F4H606"/>
<dbReference type="Pfam" id="PF07690">
    <property type="entry name" value="MFS_1"/>
    <property type="match status" value="1"/>
</dbReference>
<name>F4H606_CELFA</name>
<dbReference type="PANTHER" id="PTHR23513">
    <property type="entry name" value="INTEGRAL MEMBRANE EFFLUX PROTEIN-RELATED"/>
    <property type="match status" value="1"/>
</dbReference>
<feature type="transmembrane region" description="Helical" evidence="6">
    <location>
        <begin position="148"/>
        <end position="172"/>
    </location>
</feature>
<dbReference type="EMBL" id="CP002666">
    <property type="protein sequence ID" value="AEE46736.1"/>
    <property type="molecule type" value="Genomic_DNA"/>
</dbReference>
<sequence length="441" mass="44219">MPTLLSTSVLTPLRTPALRRLWAGQLAALLAAEIHLVVLAWLALDLTGSGLALGTVLVVGMLPRAALTLVGGVTADRHDHRRVLAAAHATRAAVVAALAVTAAAGGLRLWHLVAAGLALGAVTAFAAPAVHTVVPRECPPEQLRAGNALLRGTAEVVGTAGPVLGGGLVALAGTGPTLAAVASCYTLAFVVTASLLVRAPAGSPWRGTSAAAQPAPPHGTRGSLRRTLADLREGAAALRHDPFALRVLALVAAAGLALSGPVTVGVPWLARRELDLDAAAFGLLLSLWTAGSLLGVVIAGSVRRVPRWRVAMTTVAGVLVAALVTLATTPTLPVAAACLLAMGTAAGALNVLLVTWLQQRAPAEALGRIMSWAELAEVVVAPVSYLAAGVLLDASLTALFVGAAAVLLLGTLAVVTPGLRPTGAAVRPRPTATGASGSPPR</sequence>
<dbReference type="STRING" id="590998.Celf_2611"/>
<reference evidence="7 8" key="1">
    <citation type="submission" date="2011-04" db="EMBL/GenBank/DDBJ databases">
        <title>Complete sequence of Cellulomonas fimi ATCC 484.</title>
        <authorList>
            <consortium name="US DOE Joint Genome Institute"/>
            <person name="Lucas S."/>
            <person name="Han J."/>
            <person name="Lapidus A."/>
            <person name="Cheng J.-F."/>
            <person name="Goodwin L."/>
            <person name="Pitluck S."/>
            <person name="Peters L."/>
            <person name="Chertkov O."/>
            <person name="Detter J.C."/>
            <person name="Han C."/>
            <person name="Tapia R."/>
            <person name="Land M."/>
            <person name="Hauser L."/>
            <person name="Kyrpides N."/>
            <person name="Ivanova N."/>
            <person name="Ovchinnikova G."/>
            <person name="Pagani I."/>
            <person name="Mead D."/>
            <person name="Brumm P."/>
            <person name="Woyke T."/>
        </authorList>
    </citation>
    <scope>NUCLEOTIDE SEQUENCE [LARGE SCALE GENOMIC DNA]</scope>
    <source>
        <strain evidence="8">ATCC 484 / DSM 20113 / JCM 1341 / NBRC 15513 / NCIMB 8980 / NCTC 7547</strain>
    </source>
</reference>
<evidence type="ECO:0000313" key="8">
    <source>
        <dbReference type="Proteomes" id="UP000008460"/>
    </source>
</evidence>
<dbReference type="GO" id="GO:0022857">
    <property type="term" value="F:transmembrane transporter activity"/>
    <property type="evidence" value="ECO:0007669"/>
    <property type="project" value="InterPro"/>
</dbReference>
<feature type="transmembrane region" description="Helical" evidence="6">
    <location>
        <begin position="83"/>
        <end position="103"/>
    </location>
</feature>
<feature type="transmembrane region" description="Helical" evidence="6">
    <location>
        <begin position="21"/>
        <end position="44"/>
    </location>
</feature>
<dbReference type="InterPro" id="IPR036259">
    <property type="entry name" value="MFS_trans_sf"/>
</dbReference>
<dbReference type="HOGENOM" id="CLU_034180_17_3_11"/>
<keyword evidence="8" id="KW-1185">Reference proteome</keyword>
<evidence type="ECO:0000256" key="6">
    <source>
        <dbReference type="SAM" id="Phobius"/>
    </source>
</evidence>
<keyword evidence="2" id="KW-1003">Cell membrane</keyword>
<proteinExistence type="predicted"/>
<evidence type="ECO:0000256" key="1">
    <source>
        <dbReference type="ARBA" id="ARBA00004651"/>
    </source>
</evidence>
<dbReference type="KEGG" id="cfi:Celf_2611"/>
<evidence type="ECO:0000256" key="3">
    <source>
        <dbReference type="ARBA" id="ARBA00022692"/>
    </source>
</evidence>
<dbReference type="SUPFAM" id="SSF103473">
    <property type="entry name" value="MFS general substrate transporter"/>
    <property type="match status" value="1"/>
</dbReference>